<dbReference type="Pfam" id="PF13174">
    <property type="entry name" value="TPR_6"/>
    <property type="match status" value="1"/>
</dbReference>
<dbReference type="EMBL" id="CP003557">
    <property type="protein sequence ID" value="AFN74850.1"/>
    <property type="molecule type" value="Genomic_DNA"/>
</dbReference>
<feature type="signal peptide" evidence="2">
    <location>
        <begin position="1"/>
        <end position="20"/>
    </location>
</feature>
<dbReference type="eggNOG" id="COG0457">
    <property type="taxonomic scope" value="Bacteria"/>
</dbReference>
<reference evidence="3 4" key="1">
    <citation type="journal article" date="2013" name="PLoS ONE">
        <title>Genomic analysis of Melioribacter roseus, facultatively anaerobic organotrophic bacterium representing a novel deep lineage within Bacteriodetes/Chlorobi group.</title>
        <authorList>
            <person name="Kadnikov V.V."/>
            <person name="Mardanov A.V."/>
            <person name="Podosokorskaya O.A."/>
            <person name="Gavrilov S.N."/>
            <person name="Kublanov I.V."/>
            <person name="Beletsky A.V."/>
            <person name="Bonch-Osmolovskaya E.A."/>
            <person name="Ravin N.V."/>
        </authorList>
    </citation>
    <scope>NUCLEOTIDE SEQUENCE [LARGE SCALE GENOMIC DNA]</scope>
    <source>
        <strain evidence="4">JCM 17771 / P3M-2</strain>
    </source>
</reference>
<dbReference type="OrthoDB" id="9813254at2"/>
<feature type="repeat" description="TPR" evidence="1">
    <location>
        <begin position="334"/>
        <end position="367"/>
    </location>
</feature>
<dbReference type="STRING" id="1191523.MROS_1616"/>
<dbReference type="Gene3D" id="1.25.40.10">
    <property type="entry name" value="Tetratricopeptide repeat domain"/>
    <property type="match status" value="2"/>
</dbReference>
<dbReference type="KEGG" id="mro:MROS_1616"/>
<evidence type="ECO:0000313" key="4">
    <source>
        <dbReference type="Proteomes" id="UP000009011"/>
    </source>
</evidence>
<dbReference type="InterPro" id="IPR019734">
    <property type="entry name" value="TPR_rpt"/>
</dbReference>
<evidence type="ECO:0000256" key="2">
    <source>
        <dbReference type="SAM" id="SignalP"/>
    </source>
</evidence>
<dbReference type="PROSITE" id="PS50005">
    <property type="entry name" value="TPR"/>
    <property type="match status" value="1"/>
</dbReference>
<dbReference type="SUPFAM" id="SSF48452">
    <property type="entry name" value="TPR-like"/>
    <property type="match status" value="3"/>
</dbReference>
<dbReference type="RefSeq" id="WP_014856284.1">
    <property type="nucleotide sequence ID" value="NC_018178.1"/>
</dbReference>
<proteinExistence type="predicted"/>
<organism evidence="3 4">
    <name type="scientific">Melioribacter roseus (strain DSM 23840 / JCM 17771 / VKM B-2668 / P3M-2)</name>
    <dbReference type="NCBI Taxonomy" id="1191523"/>
    <lineage>
        <taxon>Bacteria</taxon>
        <taxon>Pseudomonadati</taxon>
        <taxon>Ignavibacteriota</taxon>
        <taxon>Ignavibacteria</taxon>
        <taxon>Ignavibacteriales</taxon>
        <taxon>Melioribacteraceae</taxon>
        <taxon>Melioribacter</taxon>
    </lineage>
</organism>
<feature type="chain" id="PRO_5003707191" evidence="2">
    <location>
        <begin position="21"/>
        <end position="383"/>
    </location>
</feature>
<keyword evidence="1" id="KW-0802">TPR repeat</keyword>
<keyword evidence="2" id="KW-0732">Signal</keyword>
<protein>
    <submittedName>
        <fullName evidence="3">Tetratricopeptide domain-containing protein</fullName>
    </submittedName>
</protein>
<keyword evidence="4" id="KW-1185">Reference proteome</keyword>
<name>I6Z6Q9_MELRP</name>
<evidence type="ECO:0000313" key="3">
    <source>
        <dbReference type="EMBL" id="AFN74850.1"/>
    </source>
</evidence>
<dbReference type="Proteomes" id="UP000009011">
    <property type="component" value="Chromosome"/>
</dbReference>
<accession>I6Z6Q9</accession>
<dbReference type="HOGENOM" id="CLU_049860_0_0_10"/>
<sequence length="383" mass="45223">MKYFFSQLVLFIILTLPVAAQDYDWARHDSLVKAGIDQIYGIQFEKAENTFDAVIKEYPTHPSGKFFKAMITWWRILLKLEDESLDDEFMEQLEEVIEICDRILEKNKNNKDALFFKGGAIGFRGRLLGIREKWLKAALDGKEGLELLYRFYKADPQNPDVQFGFGIYHYYAEVIPEKFPAVKPLMIFFPNGDREKGLSELEYVALKGRYARIESRYFLMTLNFQFEENMDETRKWASILLADYPNNPNFQKYYGLTFVKENRYDKASEIFRDIYSKCVTGMPGYNSYYKREASYYVGLNYKNTNNVDSAIYYFTVSEKLSRKLDKDKESGFLINTVLYLGMLYDLKGDRQQAIKYYRETLTMRERSNSHKLAEQYLKKPYGK</sequence>
<evidence type="ECO:0000256" key="1">
    <source>
        <dbReference type="PROSITE-ProRule" id="PRU00339"/>
    </source>
</evidence>
<dbReference type="InterPro" id="IPR011990">
    <property type="entry name" value="TPR-like_helical_dom_sf"/>
</dbReference>
<gene>
    <name evidence="3" type="ordered locus">MROS_1616</name>
</gene>
<dbReference type="AlphaFoldDB" id="I6Z6Q9"/>